<gene>
    <name evidence="2" type="ORF">MCOS_LOCUS8926</name>
</gene>
<evidence type="ECO:0000313" key="2">
    <source>
        <dbReference type="EMBL" id="VDD82923.1"/>
    </source>
</evidence>
<evidence type="ECO:0000259" key="1">
    <source>
        <dbReference type="Pfam" id="PF23028"/>
    </source>
</evidence>
<dbReference type="InterPro" id="IPR056430">
    <property type="entry name" value="C2CD5_YbjQ-like_dom"/>
</dbReference>
<name>A0A0R3UMF4_MESCO</name>
<organism evidence="2 3">
    <name type="scientific">Mesocestoides corti</name>
    <name type="common">Flatworm</name>
    <dbReference type="NCBI Taxonomy" id="53468"/>
    <lineage>
        <taxon>Eukaryota</taxon>
        <taxon>Metazoa</taxon>
        <taxon>Spiralia</taxon>
        <taxon>Lophotrochozoa</taxon>
        <taxon>Platyhelminthes</taxon>
        <taxon>Cestoda</taxon>
        <taxon>Eucestoda</taxon>
        <taxon>Cyclophyllidea</taxon>
        <taxon>Mesocestoididae</taxon>
        <taxon>Mesocestoides</taxon>
    </lineage>
</organism>
<accession>A0A0R3UMF4</accession>
<protein>
    <recommendedName>
        <fullName evidence="1">C2 domain-containing protein</fullName>
    </recommendedName>
</protein>
<dbReference type="EMBL" id="UXSR01005599">
    <property type="protein sequence ID" value="VDD82923.1"/>
    <property type="molecule type" value="Genomic_DNA"/>
</dbReference>
<proteinExistence type="predicted"/>
<feature type="domain" description="C2" evidence="1">
    <location>
        <begin position="170"/>
        <end position="223"/>
    </location>
</feature>
<dbReference type="Pfam" id="PF23028">
    <property type="entry name" value="YbjQ_3"/>
    <property type="match status" value="1"/>
</dbReference>
<keyword evidence="3" id="KW-1185">Reference proteome</keyword>
<dbReference type="AlphaFoldDB" id="A0A0R3UMF4"/>
<dbReference type="OrthoDB" id="419768at2759"/>
<dbReference type="Proteomes" id="UP000267029">
    <property type="component" value="Unassembled WGS sequence"/>
</dbReference>
<reference evidence="2 3" key="1">
    <citation type="submission" date="2018-10" db="EMBL/GenBank/DDBJ databases">
        <authorList>
            <consortium name="Pathogen Informatics"/>
        </authorList>
    </citation>
    <scope>NUCLEOTIDE SEQUENCE [LARGE SCALE GENOMIC DNA]</scope>
</reference>
<evidence type="ECO:0000313" key="3">
    <source>
        <dbReference type="Proteomes" id="UP000267029"/>
    </source>
</evidence>
<sequence length="318" mass="35922">MNLNFISLPLYQSGTGVYIPALPGSWLPKVCLITRVRSMLLCRAHIRYRHKGSGAGRIEFSTQRSAATSWLVDVNVPCMLVMTTDYPTNGENRAWFSEFKPRKCVNTSSASNWRSLHTFVKVHSIPSLKPDDALGLAFFKPSGGGQMFTDTSSPAAHHSSSHSDTPTNLALINDCLTTCLRDCNQLTWFHFRCLMPCAIVALRYRLNITDDDAVQILCSGFTLSPSCEESTLLPNPLSAYVKPEGQKSATSTRRSLFNRPKNLRSIAEIEKKTLRHLDTLEINYSKKSATQAYYKKAKWWKSFPKETWIKSQVRLKYQ</sequence>